<dbReference type="RefSeq" id="WP_183388398.1">
    <property type="nucleotide sequence ID" value="NZ_JACHXM010000016.1"/>
</dbReference>
<evidence type="ECO:0008006" key="4">
    <source>
        <dbReference type="Google" id="ProtNLM"/>
    </source>
</evidence>
<dbReference type="EMBL" id="JACHXM010000016">
    <property type="protein sequence ID" value="MBB3142045.1"/>
    <property type="molecule type" value="Genomic_DNA"/>
</dbReference>
<proteinExistence type="predicted"/>
<feature type="signal peptide" evidence="1">
    <location>
        <begin position="1"/>
        <end position="35"/>
    </location>
</feature>
<protein>
    <recommendedName>
        <fullName evidence="4">DUF2946 domain-containing protein</fullName>
    </recommendedName>
</protein>
<comment type="caution">
    <text evidence="2">The sequence shown here is derived from an EMBL/GenBank/DDBJ whole genome shotgun (WGS) entry which is preliminary data.</text>
</comment>
<reference evidence="2 3" key="1">
    <citation type="submission" date="2020-08" db="EMBL/GenBank/DDBJ databases">
        <title>Genomic Encyclopedia of Type Strains, Phase III (KMG-III): the genomes of soil and plant-associated and newly described type strains.</title>
        <authorList>
            <person name="Whitman W."/>
        </authorList>
    </citation>
    <scope>NUCLEOTIDE SEQUENCE [LARGE SCALE GENOMIC DNA]</scope>
    <source>
        <strain evidence="2 3">CECT 5995</strain>
    </source>
</reference>
<name>A0A7W5BZH7_9GAMM</name>
<evidence type="ECO:0000313" key="2">
    <source>
        <dbReference type="EMBL" id="MBB3142045.1"/>
    </source>
</evidence>
<organism evidence="2 3">
    <name type="scientific">Halomonas organivorans</name>
    <dbReference type="NCBI Taxonomy" id="257772"/>
    <lineage>
        <taxon>Bacteria</taxon>
        <taxon>Pseudomonadati</taxon>
        <taxon>Pseudomonadota</taxon>
        <taxon>Gammaproteobacteria</taxon>
        <taxon>Oceanospirillales</taxon>
        <taxon>Halomonadaceae</taxon>
        <taxon>Halomonas</taxon>
    </lineage>
</organism>
<keyword evidence="1" id="KW-0732">Signal</keyword>
<keyword evidence="3" id="KW-1185">Reference proteome</keyword>
<feature type="chain" id="PRO_5031450268" description="DUF2946 domain-containing protein" evidence="1">
    <location>
        <begin position="36"/>
        <end position="101"/>
    </location>
</feature>
<evidence type="ECO:0000256" key="1">
    <source>
        <dbReference type="SAM" id="SignalP"/>
    </source>
</evidence>
<gene>
    <name evidence="2" type="ORF">FHR96_002930</name>
</gene>
<sequence length="101" mass="10514">MTSLAWTPHSCRLWQRLLALLLVMTLAIASLSSHASTEACQAECATFQLDSPDSGDACGTACAAPVASRFPAAVASRGLTAAVVTLASDHVPQPPRRPPRS</sequence>
<evidence type="ECO:0000313" key="3">
    <source>
        <dbReference type="Proteomes" id="UP000525987"/>
    </source>
</evidence>
<accession>A0A7W5BZH7</accession>
<dbReference type="Proteomes" id="UP000525987">
    <property type="component" value="Unassembled WGS sequence"/>
</dbReference>
<dbReference type="AlphaFoldDB" id="A0A7W5BZH7"/>